<reference evidence="4" key="1">
    <citation type="submission" date="2019-08" db="EMBL/GenBank/DDBJ databases">
        <title>Limnoglobus roseus gen. nov., sp. nov., a novel freshwater planctomycete with a giant genome from the family Gemmataceae.</title>
        <authorList>
            <person name="Kulichevskaya I.S."/>
            <person name="Naumoff D.G."/>
            <person name="Miroshnikov K."/>
            <person name="Ivanova A."/>
            <person name="Philippov D.A."/>
            <person name="Hakobyan A."/>
            <person name="Rijpstra I.C."/>
            <person name="Sinninghe Damste J.S."/>
            <person name="Liesack W."/>
            <person name="Dedysh S.N."/>
        </authorList>
    </citation>
    <scope>NUCLEOTIDE SEQUENCE [LARGE SCALE GENOMIC DNA]</scope>
    <source>
        <strain evidence="4">PX52</strain>
    </source>
</reference>
<keyword evidence="2" id="KW-0812">Transmembrane</keyword>
<evidence type="ECO:0000256" key="1">
    <source>
        <dbReference type="SAM" id="MobiDB-lite"/>
    </source>
</evidence>
<keyword evidence="4" id="KW-1185">Reference proteome</keyword>
<dbReference type="RefSeq" id="WP_218575140.1">
    <property type="nucleotide sequence ID" value="NZ_CP042425.1"/>
</dbReference>
<feature type="transmembrane region" description="Helical" evidence="2">
    <location>
        <begin position="102"/>
        <end position="125"/>
    </location>
</feature>
<evidence type="ECO:0000313" key="4">
    <source>
        <dbReference type="Proteomes" id="UP000324974"/>
    </source>
</evidence>
<dbReference type="KEGG" id="lrs:PX52LOC_04749"/>
<name>A0A5C1AGH8_9BACT</name>
<feature type="transmembrane region" description="Helical" evidence="2">
    <location>
        <begin position="32"/>
        <end position="52"/>
    </location>
</feature>
<organism evidence="3 4">
    <name type="scientific">Limnoglobus roseus</name>
    <dbReference type="NCBI Taxonomy" id="2598579"/>
    <lineage>
        <taxon>Bacteria</taxon>
        <taxon>Pseudomonadati</taxon>
        <taxon>Planctomycetota</taxon>
        <taxon>Planctomycetia</taxon>
        <taxon>Gemmatales</taxon>
        <taxon>Gemmataceae</taxon>
        <taxon>Limnoglobus</taxon>
    </lineage>
</organism>
<evidence type="ECO:0000313" key="3">
    <source>
        <dbReference type="EMBL" id="QEL17745.1"/>
    </source>
</evidence>
<accession>A0A5C1AGH8</accession>
<dbReference type="AlphaFoldDB" id="A0A5C1AGH8"/>
<gene>
    <name evidence="3" type="ORF">PX52LOC_04749</name>
</gene>
<feature type="transmembrane region" description="Helical" evidence="2">
    <location>
        <begin position="73"/>
        <end position="90"/>
    </location>
</feature>
<sequence>MGEFLRTEGPQRAVYLFDVRLVGVNADNGKKVLFTVAFVVLLLLLAWALRRVAAALLKGNENARTAFWTRQGINLFGGAFLLFGIASIWFDDPTTLTTALGLVSAGLAFALQKVVTAIAGYFVILRRKTFNVGNRIAMGGVRGDVLPSGSCRRPSWKWASRRPSRGPTRLRGCRGIGRGR</sequence>
<keyword evidence="2" id="KW-0472">Membrane</keyword>
<feature type="region of interest" description="Disordered" evidence="1">
    <location>
        <begin position="157"/>
        <end position="180"/>
    </location>
</feature>
<evidence type="ECO:0000256" key="2">
    <source>
        <dbReference type="SAM" id="Phobius"/>
    </source>
</evidence>
<protein>
    <submittedName>
        <fullName evidence="3">MscS Mechanosensitive ion channel</fullName>
    </submittedName>
</protein>
<keyword evidence="2" id="KW-1133">Transmembrane helix</keyword>
<dbReference type="EMBL" id="CP042425">
    <property type="protein sequence ID" value="QEL17745.1"/>
    <property type="molecule type" value="Genomic_DNA"/>
</dbReference>
<proteinExistence type="predicted"/>
<dbReference type="Proteomes" id="UP000324974">
    <property type="component" value="Chromosome"/>
</dbReference>